<evidence type="ECO:0000256" key="5">
    <source>
        <dbReference type="ARBA" id="ARBA00022833"/>
    </source>
</evidence>
<dbReference type="Gene3D" id="3.30.40.10">
    <property type="entry name" value="Zinc/RING finger domain, C3HC4 (zinc finger)"/>
    <property type="match status" value="1"/>
</dbReference>
<dbReference type="GO" id="GO:0016567">
    <property type="term" value="P:protein ubiquitination"/>
    <property type="evidence" value="ECO:0007669"/>
    <property type="project" value="TreeGrafter"/>
</dbReference>
<dbReference type="Proteomes" id="UP000758603">
    <property type="component" value="Unassembled WGS sequence"/>
</dbReference>
<dbReference type="PROSITE" id="PS50002">
    <property type="entry name" value="SH3"/>
    <property type="match status" value="1"/>
</dbReference>
<accession>A0A9P9A5Q6</accession>
<feature type="compositionally biased region" description="Polar residues" evidence="9">
    <location>
        <begin position="436"/>
        <end position="448"/>
    </location>
</feature>
<evidence type="ECO:0000256" key="6">
    <source>
        <dbReference type="ARBA" id="ARBA00022843"/>
    </source>
</evidence>
<organism evidence="12 13">
    <name type="scientific">Truncatella angustata</name>
    <dbReference type="NCBI Taxonomy" id="152316"/>
    <lineage>
        <taxon>Eukaryota</taxon>
        <taxon>Fungi</taxon>
        <taxon>Dikarya</taxon>
        <taxon>Ascomycota</taxon>
        <taxon>Pezizomycotina</taxon>
        <taxon>Sordariomycetes</taxon>
        <taxon>Xylariomycetidae</taxon>
        <taxon>Amphisphaeriales</taxon>
        <taxon>Sporocadaceae</taxon>
        <taxon>Truncatella</taxon>
    </lineage>
</organism>
<sequence length="935" mass="104470">MDSPRPGVDLEKELTCSICTEVLFQPLTLLDCLHTYCGSCLKDWFSWQATIAESSPNPPPPGTTVATCPSCRASVRDTRHNATVATLLDMFLTANPDKTRTDEDKAEMLEKYKQGDDVLPRIRAQEKSHEERRLEQLERQMLDQAREMSLRADLGVESPGPSHHRRRREHQIRQQDSSQSDRDSSRDSRTRDARHHSRRDGERRQRAESNGNLRPAEESRRGRSESQHRSRDSSRTRRARPIEHQASIRSLLSSSSVDSLDIEREIEEFARQIQEEGLLEGLDLDNIDLSRNDELSKRITEAYRRRQTQRVRQESSRRPATSAHSSRTDLAALSPRPLNVDRSRASSRQRANSENTRTSSMTSQIDLRSRPPITATHLEVRGPERRRRRTSSGARSATEPIRPRTADVKPAARSQTDLTLRDRNHEVERRRPSFGDRSSSMPTTTPGKQATVGLGLSFGERAATAINTAPPAELDSGTSTPTASSTRVKQRPASLVVVPQSPLPSLGAPVSPVSGHHRARSQFYQEPSIACARCSKTHIEYDLHYNCGKCRSGNWNICLDCYRQGKGCLHWFGFGYSAWHKWEKARANGHPDLERPHMLTSNRFTPPKVLPGGADGRRTLTTDDPMRRLQMGVFCSGCLAWANGCYWRCELCNEGDWGFCNDCVNQGRGCTHALLPLTYVSPSGNSKFPPSPRVPDPPPSASLYTGPDAVSMGNFKPLTFTTTCSVCQTAMASAQERLHCYTCSQPVVSVGSTVADTHLGEYEICVGCYHKLEKDGRIAADNGHLGWRRCLDGHRMVMINFQVSNGGERRQITQDLVGGWDLHMEPYKSPTPGFQVWQWRGASGITLERLVSTDVAAASPQGGSWTELFPPAGGMGMKAAAKWSWYPDAGSNDELMFPKGADIREVEDVNGEWYFGTYMGKKGLFPAPFVRVTES</sequence>
<evidence type="ECO:0000256" key="4">
    <source>
        <dbReference type="ARBA" id="ARBA00022771"/>
    </source>
</evidence>
<dbReference type="PROSITE" id="PS50089">
    <property type="entry name" value="ZF_RING_2"/>
    <property type="match status" value="1"/>
</dbReference>
<dbReference type="GeneID" id="70138298"/>
<feature type="domain" description="RING-type" evidence="11">
    <location>
        <begin position="16"/>
        <end position="72"/>
    </location>
</feature>
<keyword evidence="4 7" id="KW-0863">Zinc-finger</keyword>
<dbReference type="SUPFAM" id="SSF57850">
    <property type="entry name" value="RING/U-box"/>
    <property type="match status" value="2"/>
</dbReference>
<feature type="domain" description="SH3" evidence="10">
    <location>
        <begin position="874"/>
        <end position="935"/>
    </location>
</feature>
<dbReference type="GO" id="GO:0005634">
    <property type="term" value="C:nucleus"/>
    <property type="evidence" value="ECO:0007669"/>
    <property type="project" value="TreeGrafter"/>
</dbReference>
<dbReference type="InterPro" id="IPR017907">
    <property type="entry name" value="Znf_RING_CS"/>
</dbReference>
<feature type="region of interest" description="Disordered" evidence="9">
    <location>
        <begin position="152"/>
        <end position="247"/>
    </location>
</feature>
<feature type="compositionally biased region" description="Polar residues" evidence="9">
    <location>
        <begin position="354"/>
        <end position="366"/>
    </location>
</feature>
<comment type="similarity">
    <text evidence="1">Belongs to the SH3RF family.</text>
</comment>
<dbReference type="Pfam" id="PF00097">
    <property type="entry name" value="zf-C3HC4"/>
    <property type="match status" value="1"/>
</dbReference>
<name>A0A9P9A5Q6_9PEZI</name>
<dbReference type="AlphaFoldDB" id="A0A9P9A5Q6"/>
<evidence type="ECO:0000313" key="12">
    <source>
        <dbReference type="EMBL" id="KAH6661084.1"/>
    </source>
</evidence>
<evidence type="ECO:0000256" key="3">
    <source>
        <dbReference type="ARBA" id="ARBA00022723"/>
    </source>
</evidence>
<dbReference type="EMBL" id="JAGPXC010000001">
    <property type="protein sequence ID" value="KAH6661084.1"/>
    <property type="molecule type" value="Genomic_DNA"/>
</dbReference>
<dbReference type="PANTHER" id="PTHR16079:SF4">
    <property type="entry name" value="E3 UBIQUITIN-PROTEIN LIGASE CHFR"/>
    <property type="match status" value="1"/>
</dbReference>
<evidence type="ECO:0000259" key="11">
    <source>
        <dbReference type="PROSITE" id="PS50089"/>
    </source>
</evidence>
<protein>
    <recommendedName>
        <fullName evidence="14">RING-type domain-containing protein</fullName>
    </recommendedName>
</protein>
<evidence type="ECO:0008006" key="14">
    <source>
        <dbReference type="Google" id="ProtNLM"/>
    </source>
</evidence>
<feature type="compositionally biased region" description="Basic and acidic residues" evidence="9">
    <location>
        <begin position="215"/>
        <end position="243"/>
    </location>
</feature>
<dbReference type="GO" id="GO:0004842">
    <property type="term" value="F:ubiquitin-protein transferase activity"/>
    <property type="evidence" value="ECO:0007669"/>
    <property type="project" value="TreeGrafter"/>
</dbReference>
<dbReference type="InterPro" id="IPR018957">
    <property type="entry name" value="Znf_C3HC4_RING-type"/>
</dbReference>
<evidence type="ECO:0000313" key="13">
    <source>
        <dbReference type="Proteomes" id="UP000758603"/>
    </source>
</evidence>
<keyword evidence="13" id="KW-1185">Reference proteome</keyword>
<feature type="compositionally biased region" description="Basic and acidic residues" evidence="9">
    <location>
        <begin position="179"/>
        <end position="191"/>
    </location>
</feature>
<feature type="compositionally biased region" description="Polar residues" evidence="9">
    <location>
        <begin position="476"/>
        <end position="487"/>
    </location>
</feature>
<dbReference type="SMART" id="SM00184">
    <property type="entry name" value="RING"/>
    <property type="match status" value="1"/>
</dbReference>
<dbReference type="InterPro" id="IPR001452">
    <property type="entry name" value="SH3_domain"/>
</dbReference>
<dbReference type="OrthoDB" id="1305878at2759"/>
<dbReference type="PANTHER" id="PTHR16079">
    <property type="entry name" value="UBIQUITIN LIGASE PROTEIN CHFR"/>
    <property type="match status" value="1"/>
</dbReference>
<evidence type="ECO:0000256" key="1">
    <source>
        <dbReference type="ARBA" id="ARBA00008649"/>
    </source>
</evidence>
<dbReference type="Pfam" id="PF00018">
    <property type="entry name" value="SH3_1"/>
    <property type="match status" value="1"/>
</dbReference>
<keyword evidence="3" id="KW-0479">Metal-binding</keyword>
<dbReference type="InterPro" id="IPR052256">
    <property type="entry name" value="E3_ubiquitin-ligase_CHFR"/>
</dbReference>
<dbReference type="Gene3D" id="2.30.30.40">
    <property type="entry name" value="SH3 Domains"/>
    <property type="match status" value="1"/>
</dbReference>
<keyword evidence="5" id="KW-0862">Zinc</keyword>
<evidence type="ECO:0000256" key="9">
    <source>
        <dbReference type="SAM" id="MobiDB-lite"/>
    </source>
</evidence>
<dbReference type="SMART" id="SM00326">
    <property type="entry name" value="SH3"/>
    <property type="match status" value="1"/>
</dbReference>
<dbReference type="InterPro" id="IPR013083">
    <property type="entry name" value="Znf_RING/FYVE/PHD"/>
</dbReference>
<feature type="compositionally biased region" description="Basic and acidic residues" evidence="9">
    <location>
        <begin position="419"/>
        <end position="434"/>
    </location>
</feature>
<evidence type="ECO:0000259" key="10">
    <source>
        <dbReference type="PROSITE" id="PS50002"/>
    </source>
</evidence>
<dbReference type="InterPro" id="IPR001841">
    <property type="entry name" value="Znf_RING"/>
</dbReference>
<dbReference type="SUPFAM" id="SSF50044">
    <property type="entry name" value="SH3-domain"/>
    <property type="match status" value="1"/>
</dbReference>
<evidence type="ECO:0000256" key="2">
    <source>
        <dbReference type="ARBA" id="ARBA00022443"/>
    </source>
</evidence>
<reference evidence="12" key="1">
    <citation type="journal article" date="2021" name="Nat. Commun.">
        <title>Genetic determinants of endophytism in the Arabidopsis root mycobiome.</title>
        <authorList>
            <person name="Mesny F."/>
            <person name="Miyauchi S."/>
            <person name="Thiergart T."/>
            <person name="Pickel B."/>
            <person name="Atanasova L."/>
            <person name="Karlsson M."/>
            <person name="Huettel B."/>
            <person name="Barry K.W."/>
            <person name="Haridas S."/>
            <person name="Chen C."/>
            <person name="Bauer D."/>
            <person name="Andreopoulos W."/>
            <person name="Pangilinan J."/>
            <person name="LaButti K."/>
            <person name="Riley R."/>
            <person name="Lipzen A."/>
            <person name="Clum A."/>
            <person name="Drula E."/>
            <person name="Henrissat B."/>
            <person name="Kohler A."/>
            <person name="Grigoriev I.V."/>
            <person name="Martin F.M."/>
            <person name="Hacquard S."/>
        </authorList>
    </citation>
    <scope>NUCLEOTIDE SEQUENCE</scope>
    <source>
        <strain evidence="12">MPI-SDFR-AT-0073</strain>
    </source>
</reference>
<dbReference type="InterPro" id="IPR036028">
    <property type="entry name" value="SH3-like_dom_sf"/>
</dbReference>
<evidence type="ECO:0000256" key="8">
    <source>
        <dbReference type="PROSITE-ProRule" id="PRU00192"/>
    </source>
</evidence>
<proteinExistence type="inferred from homology"/>
<gene>
    <name evidence="12" type="ORF">BKA67DRAFT_74873</name>
</gene>
<dbReference type="RefSeq" id="XP_045965215.1">
    <property type="nucleotide sequence ID" value="XM_046109407.1"/>
</dbReference>
<dbReference type="GO" id="GO:0008270">
    <property type="term" value="F:zinc ion binding"/>
    <property type="evidence" value="ECO:0007669"/>
    <property type="project" value="UniProtKB-KW"/>
</dbReference>
<dbReference type="GO" id="GO:0006511">
    <property type="term" value="P:ubiquitin-dependent protein catabolic process"/>
    <property type="evidence" value="ECO:0007669"/>
    <property type="project" value="TreeGrafter"/>
</dbReference>
<keyword evidence="2 8" id="KW-0728">SH3 domain</keyword>
<evidence type="ECO:0000256" key="7">
    <source>
        <dbReference type="PROSITE-ProRule" id="PRU00175"/>
    </source>
</evidence>
<feature type="region of interest" description="Disordered" evidence="9">
    <location>
        <begin position="467"/>
        <end position="494"/>
    </location>
</feature>
<dbReference type="PROSITE" id="PS00518">
    <property type="entry name" value="ZF_RING_1"/>
    <property type="match status" value="1"/>
</dbReference>
<feature type="region of interest" description="Disordered" evidence="9">
    <location>
        <begin position="302"/>
        <end position="452"/>
    </location>
</feature>
<keyword evidence="6" id="KW-0832">Ubl conjugation</keyword>
<comment type="caution">
    <text evidence="12">The sequence shown here is derived from an EMBL/GenBank/DDBJ whole genome shotgun (WGS) entry which is preliminary data.</text>
</comment>